<dbReference type="PIRSF" id="PIRSF004762">
    <property type="entry name" value="CHP00423"/>
    <property type="match status" value="1"/>
</dbReference>
<dbReference type="InterPro" id="IPR020050">
    <property type="entry name" value="FO_synthase_su2"/>
</dbReference>
<feature type="binding site" evidence="7">
    <location>
        <position position="62"/>
    </location>
    <ligand>
        <name>S-adenosyl-L-methionine</name>
        <dbReference type="ChEBI" id="CHEBI:59789"/>
    </ligand>
</feature>
<keyword evidence="5 6" id="KW-0411">Iron-sulfur</keyword>
<dbReference type="SUPFAM" id="SSF102114">
    <property type="entry name" value="Radical SAM enzymes"/>
    <property type="match status" value="1"/>
</dbReference>
<feature type="binding site" evidence="7">
    <location>
        <position position="168"/>
    </location>
    <ligand>
        <name>S-adenosyl-L-methionine</name>
        <dbReference type="ChEBI" id="CHEBI:59789"/>
    </ligand>
</feature>
<dbReference type="InterPro" id="IPR034405">
    <property type="entry name" value="F420"/>
</dbReference>
<proteinExistence type="predicted"/>
<dbReference type="Pfam" id="PF04055">
    <property type="entry name" value="Radical_SAM"/>
    <property type="match status" value="1"/>
</dbReference>
<keyword evidence="4 6" id="KW-0408">Iron</keyword>
<evidence type="ECO:0000313" key="9">
    <source>
        <dbReference type="EMBL" id="PKT81859.1"/>
    </source>
</evidence>
<dbReference type="SFLD" id="SFLDG01389">
    <property type="entry name" value="menaquinone_synthsis_involved"/>
    <property type="match status" value="1"/>
</dbReference>
<evidence type="ECO:0000256" key="5">
    <source>
        <dbReference type="ARBA" id="ARBA00023014"/>
    </source>
</evidence>
<comment type="cofactor">
    <cofactor evidence="6">
        <name>[4Fe-4S] cluster</name>
        <dbReference type="ChEBI" id="CHEBI:49883"/>
    </cofactor>
    <text evidence="6">Binds 1 [4Fe-4S] cluster. The cluster is coordinated with 3 cysteines and an exchangeable S-adenosyl-L-methionine.</text>
</comment>
<dbReference type="NCBIfam" id="TIGR00423">
    <property type="entry name" value="CofH family radical SAM protein"/>
    <property type="match status" value="1"/>
</dbReference>
<dbReference type="GO" id="GO:0046872">
    <property type="term" value="F:metal ion binding"/>
    <property type="evidence" value="ECO:0007669"/>
    <property type="project" value="UniProtKB-KW"/>
</dbReference>
<dbReference type="CDD" id="cd01335">
    <property type="entry name" value="Radical_SAM"/>
    <property type="match status" value="1"/>
</dbReference>
<feature type="binding site" evidence="6">
    <location>
        <position position="63"/>
    </location>
    <ligand>
        <name>[4Fe-4S] cluster</name>
        <dbReference type="ChEBI" id="CHEBI:49883"/>
        <note>4Fe-4S-S-AdoMet</note>
    </ligand>
</feature>
<dbReference type="InterPro" id="IPR007197">
    <property type="entry name" value="rSAM"/>
</dbReference>
<dbReference type="SFLD" id="SFLDF00343">
    <property type="entry name" value="aminofutalosine_synthase_(mqnE"/>
    <property type="match status" value="1"/>
</dbReference>
<dbReference type="GO" id="GO:0009234">
    <property type="term" value="P:menaquinone biosynthetic process"/>
    <property type="evidence" value="ECO:0007669"/>
    <property type="project" value="InterPro"/>
</dbReference>
<feature type="domain" description="Radical SAM core" evidence="8">
    <location>
        <begin position="42"/>
        <end position="275"/>
    </location>
</feature>
<accession>A0A2N3PKA8</accession>
<dbReference type="InterPro" id="IPR022432">
    <property type="entry name" value="MqnE"/>
</dbReference>
<keyword evidence="2 6" id="KW-0949">S-adenosyl-L-methionine</keyword>
<dbReference type="InterPro" id="IPR045567">
    <property type="entry name" value="CofH/MnqC-like_C"/>
</dbReference>
<dbReference type="STRING" id="556267.HWAG_00694"/>
<evidence type="ECO:0000256" key="7">
    <source>
        <dbReference type="PIRSR" id="PIRSR004762-2"/>
    </source>
</evidence>
<dbReference type="PROSITE" id="PS51918">
    <property type="entry name" value="RADICAL_SAM"/>
    <property type="match status" value="1"/>
</dbReference>
<dbReference type="PANTHER" id="PTHR43076">
    <property type="entry name" value="FO SYNTHASE (COFH)"/>
    <property type="match status" value="1"/>
</dbReference>
<dbReference type="NCBIfam" id="NF006276">
    <property type="entry name" value="PRK08444.1"/>
    <property type="match status" value="1"/>
</dbReference>
<evidence type="ECO:0000313" key="10">
    <source>
        <dbReference type="Proteomes" id="UP000233350"/>
    </source>
</evidence>
<dbReference type="Gene3D" id="3.20.20.70">
    <property type="entry name" value="Aldolase class I"/>
    <property type="match status" value="1"/>
</dbReference>
<evidence type="ECO:0000256" key="4">
    <source>
        <dbReference type="ARBA" id="ARBA00023004"/>
    </source>
</evidence>
<sequence>MQNYKHSDFLDSKNALELYDLDLFTLGNIADSLRQKYFDKKVFFNSNRHINPTNDCADICKFCGFSAHRKNPNAYTMDKEQVLEIARDSIKSGALELHIVGAHNPKLNLEWYLELFRTLKAEFPQVHIKALTAAEVHYLSTISNKSHQEVLELMAQNGVDSMPGGGAEIFDEKVRDYICKGKVNSKTWLEIHGIWHSLGKKSNATMLFGHIESREHRIDHLLRLYHQQEKSGGFNAFIPLVYQKENNFLKVTEFPSGQEILKTIAISRILLSNIPHIKAYWATLGLNLALVAQEFGADDIDGTIQREAIQSASGSKSAYGITKNTLISEIKDAGFIPVERDSLYNIIKIY</sequence>
<dbReference type="RefSeq" id="WP_006802388.1">
    <property type="nucleotide sequence ID" value="NZ_CABKOI010000020.1"/>
</dbReference>
<feature type="binding site" evidence="6">
    <location>
        <position position="56"/>
    </location>
    <ligand>
        <name>[4Fe-4S] cluster</name>
        <dbReference type="ChEBI" id="CHEBI:49883"/>
        <note>4Fe-4S-S-AdoMet</note>
    </ligand>
</feature>
<dbReference type="InterPro" id="IPR058240">
    <property type="entry name" value="rSAM_sf"/>
</dbReference>
<dbReference type="OrthoDB" id="9802027at2"/>
<dbReference type="GO" id="GO:0051539">
    <property type="term" value="F:4 iron, 4 sulfur cluster binding"/>
    <property type="evidence" value="ECO:0007669"/>
    <property type="project" value="UniProtKB-KW"/>
</dbReference>
<evidence type="ECO:0000256" key="6">
    <source>
        <dbReference type="PIRSR" id="PIRSR004762-1"/>
    </source>
</evidence>
<comment type="caution">
    <text evidence="9">The sequence shown here is derived from an EMBL/GenBank/DDBJ whole genome shotgun (WGS) entry which is preliminary data.</text>
</comment>
<dbReference type="GO" id="GO:0044689">
    <property type="term" value="F:7,8-didemethyl-8-hydroxy-5-deazariboflavin synthase activity"/>
    <property type="evidence" value="ECO:0007669"/>
    <property type="project" value="TreeGrafter"/>
</dbReference>
<feature type="binding site" evidence="6">
    <location>
        <position position="60"/>
    </location>
    <ligand>
        <name>[4Fe-4S] cluster</name>
        <dbReference type="ChEBI" id="CHEBI:49883"/>
        <note>4Fe-4S-S-AdoMet</note>
    </ligand>
</feature>
<organism evidence="9 10">
    <name type="scientific">Helicobacter winghamensis</name>
    <dbReference type="NCBI Taxonomy" id="157268"/>
    <lineage>
        <taxon>Bacteria</taxon>
        <taxon>Pseudomonadati</taxon>
        <taxon>Campylobacterota</taxon>
        <taxon>Epsilonproteobacteria</taxon>
        <taxon>Campylobacterales</taxon>
        <taxon>Helicobacteraceae</taxon>
        <taxon>Helicobacter</taxon>
    </lineage>
</organism>
<dbReference type="InterPro" id="IPR013785">
    <property type="entry name" value="Aldolase_TIM"/>
</dbReference>
<evidence type="ECO:0000259" key="8">
    <source>
        <dbReference type="PROSITE" id="PS51918"/>
    </source>
</evidence>
<gene>
    <name evidence="9" type="ORF">BCM31_01355</name>
</gene>
<keyword evidence="3" id="KW-0479">Metal-binding</keyword>
<dbReference type="GO" id="GO:0016765">
    <property type="term" value="F:transferase activity, transferring alkyl or aryl (other than methyl) groups"/>
    <property type="evidence" value="ECO:0007669"/>
    <property type="project" value="InterPro"/>
</dbReference>
<evidence type="ECO:0000256" key="1">
    <source>
        <dbReference type="ARBA" id="ARBA00022485"/>
    </source>
</evidence>
<dbReference type="GeneID" id="97289934"/>
<reference evidence="9 10" key="1">
    <citation type="submission" date="2016-07" db="EMBL/GenBank/DDBJ databases">
        <title>Detection of Helicobacter winghamensis from caecal content of red fox (Vulpes vulpes).</title>
        <authorList>
            <person name="Zanoni R.G."/>
            <person name="Florio D."/>
            <person name="Caffara M."/>
            <person name="Renzi M."/>
            <person name="Parisi A."/>
            <person name="Pasquali F."/>
            <person name="Manfreda G."/>
        </authorList>
    </citation>
    <scope>NUCLEOTIDE SEQUENCE [LARGE SCALE GENOMIC DNA]</scope>
    <source>
        <strain evidence="9 10">295_13</strain>
    </source>
</reference>
<dbReference type="Proteomes" id="UP000233350">
    <property type="component" value="Unassembled WGS sequence"/>
</dbReference>
<evidence type="ECO:0000256" key="2">
    <source>
        <dbReference type="ARBA" id="ARBA00022691"/>
    </source>
</evidence>
<evidence type="ECO:0000256" key="3">
    <source>
        <dbReference type="ARBA" id="ARBA00022723"/>
    </source>
</evidence>
<dbReference type="Pfam" id="PF19288">
    <property type="entry name" value="CofH_C"/>
    <property type="match status" value="1"/>
</dbReference>
<keyword evidence="10" id="KW-1185">Reference proteome</keyword>
<keyword evidence="1 6" id="KW-0004">4Fe-4S</keyword>
<dbReference type="NCBIfam" id="TIGR03700">
    <property type="entry name" value="mena_SCO4494"/>
    <property type="match status" value="1"/>
</dbReference>
<dbReference type="SFLD" id="SFLDG01064">
    <property type="entry name" value="F420__menaquinone_cofactor_bio"/>
    <property type="match status" value="1"/>
</dbReference>
<name>A0A2N3PKA8_9HELI</name>
<protein>
    <submittedName>
        <fullName evidence="9">Aminofutalosine synthase MqnE</fullName>
    </submittedName>
</protein>
<dbReference type="PANTHER" id="PTHR43076:SF7">
    <property type="entry name" value="AMINODEOXYFUTALOSINE SYNTHASE"/>
    <property type="match status" value="1"/>
</dbReference>
<dbReference type="EMBL" id="MBPK01000011">
    <property type="protein sequence ID" value="PKT81859.1"/>
    <property type="molecule type" value="Genomic_DNA"/>
</dbReference>
<dbReference type="SFLD" id="SFLDS00029">
    <property type="entry name" value="Radical_SAM"/>
    <property type="match status" value="1"/>
</dbReference>
<dbReference type="AlphaFoldDB" id="A0A2N3PKA8"/>